<name>A0AAP8ME94_9GAMM</name>
<gene>
    <name evidence="5" type="ORF">C0029_15195</name>
</gene>
<comment type="caution">
    <text evidence="5">The sequence shown here is derived from an EMBL/GenBank/DDBJ whole genome shotgun (WGS) entry which is preliminary data.</text>
</comment>
<dbReference type="InterPro" id="IPR018060">
    <property type="entry name" value="HTH_AraC"/>
</dbReference>
<evidence type="ECO:0000313" key="6">
    <source>
        <dbReference type="Proteomes" id="UP000235162"/>
    </source>
</evidence>
<feature type="domain" description="HTH araC/xylS-type" evidence="4">
    <location>
        <begin position="234"/>
        <end position="331"/>
    </location>
</feature>
<dbReference type="PROSITE" id="PS00041">
    <property type="entry name" value="HTH_ARAC_FAMILY_1"/>
    <property type="match status" value="1"/>
</dbReference>
<evidence type="ECO:0000259" key="4">
    <source>
        <dbReference type="PROSITE" id="PS01124"/>
    </source>
</evidence>
<dbReference type="GO" id="GO:0005829">
    <property type="term" value="C:cytosol"/>
    <property type="evidence" value="ECO:0007669"/>
    <property type="project" value="TreeGrafter"/>
</dbReference>
<evidence type="ECO:0000313" key="5">
    <source>
        <dbReference type="EMBL" id="PLW85927.1"/>
    </source>
</evidence>
<dbReference type="Proteomes" id="UP000235162">
    <property type="component" value="Unassembled WGS sequence"/>
</dbReference>
<dbReference type="InterPro" id="IPR032687">
    <property type="entry name" value="AraC-type_N"/>
</dbReference>
<dbReference type="Pfam" id="PF12833">
    <property type="entry name" value="HTH_18"/>
    <property type="match status" value="1"/>
</dbReference>
<dbReference type="GO" id="GO:0000976">
    <property type="term" value="F:transcription cis-regulatory region binding"/>
    <property type="evidence" value="ECO:0007669"/>
    <property type="project" value="TreeGrafter"/>
</dbReference>
<accession>A0AAP8ME94</accession>
<evidence type="ECO:0000256" key="2">
    <source>
        <dbReference type="ARBA" id="ARBA00023125"/>
    </source>
</evidence>
<reference evidence="5 6" key="1">
    <citation type="submission" date="2018-01" db="EMBL/GenBank/DDBJ databases">
        <title>The draft genome sequence of Halioglobus japonicus S1-36.</title>
        <authorList>
            <person name="Du Z.-J."/>
            <person name="Shi M.-J."/>
        </authorList>
    </citation>
    <scope>NUCLEOTIDE SEQUENCE [LARGE SCALE GENOMIC DNA]</scope>
    <source>
        <strain evidence="5 6">S1-36</strain>
    </source>
</reference>
<proteinExistence type="predicted"/>
<keyword evidence="3" id="KW-0804">Transcription</keyword>
<protein>
    <submittedName>
        <fullName evidence="5">AraC family transcriptional regulator</fullName>
    </submittedName>
</protein>
<evidence type="ECO:0000256" key="3">
    <source>
        <dbReference type="ARBA" id="ARBA00023163"/>
    </source>
</evidence>
<sequence>MPKHTTPAQYALILIDMVEDSTGERQRLLHGTSMAEGDFASIGARVEDRDFITLANNALALTGDPALGLRLGMSLNLGAHAILGQAFMTCRDLGEAVNLFLKYHHLLSSNLSLAYSVNEGWCSLVSVDRPQDLPEQFSYEMLFAAMLNTLRGLINDPQMQAEVDFPYPEPAHAEHYYRVFGDGVRFNCAQPALRFRTQLLNRPLPASNPALRNLYEQECARLLADLEGEESIEEQTLRLLRKLEGQYPQMPQVAHMLNLSPRTYRRRLQQEQQSYQTLLDQVRAEHATHYLRNSRLPMSTIAYMVGFNDSSNFRRAYAKWTGRAPGEVRRGE</sequence>
<dbReference type="RefSeq" id="WP_084198619.1">
    <property type="nucleotide sequence ID" value="NZ_BMYL01000003.1"/>
</dbReference>
<dbReference type="SUPFAM" id="SSF46689">
    <property type="entry name" value="Homeodomain-like"/>
    <property type="match status" value="1"/>
</dbReference>
<dbReference type="Gene3D" id="1.10.10.60">
    <property type="entry name" value="Homeodomain-like"/>
    <property type="match status" value="1"/>
</dbReference>
<dbReference type="Pfam" id="PF12625">
    <property type="entry name" value="Arabinose_bd"/>
    <property type="match status" value="1"/>
</dbReference>
<keyword evidence="1" id="KW-0805">Transcription regulation</keyword>
<keyword evidence="6" id="KW-1185">Reference proteome</keyword>
<dbReference type="SMART" id="SM00342">
    <property type="entry name" value="HTH_ARAC"/>
    <property type="match status" value="1"/>
</dbReference>
<dbReference type="InterPro" id="IPR009057">
    <property type="entry name" value="Homeodomain-like_sf"/>
</dbReference>
<dbReference type="KEGG" id="hja:BST95_06645"/>
<dbReference type="PANTHER" id="PTHR47894:SF1">
    <property type="entry name" value="HTH-TYPE TRANSCRIPTIONAL REGULATOR VQSM"/>
    <property type="match status" value="1"/>
</dbReference>
<dbReference type="EMBL" id="PKUR01000003">
    <property type="protein sequence ID" value="PLW85927.1"/>
    <property type="molecule type" value="Genomic_DNA"/>
</dbReference>
<dbReference type="InterPro" id="IPR018062">
    <property type="entry name" value="HTH_AraC-typ_CS"/>
</dbReference>
<keyword evidence="2" id="KW-0238">DNA-binding</keyword>
<dbReference type="PANTHER" id="PTHR47894">
    <property type="entry name" value="HTH-TYPE TRANSCRIPTIONAL REGULATOR GADX"/>
    <property type="match status" value="1"/>
</dbReference>
<organism evidence="5 6">
    <name type="scientific">Halioglobus japonicus</name>
    <dbReference type="NCBI Taxonomy" id="930805"/>
    <lineage>
        <taxon>Bacteria</taxon>
        <taxon>Pseudomonadati</taxon>
        <taxon>Pseudomonadota</taxon>
        <taxon>Gammaproteobacteria</taxon>
        <taxon>Cellvibrionales</taxon>
        <taxon>Halieaceae</taxon>
        <taxon>Halioglobus</taxon>
    </lineage>
</organism>
<evidence type="ECO:0000256" key="1">
    <source>
        <dbReference type="ARBA" id="ARBA00023015"/>
    </source>
</evidence>
<dbReference type="GO" id="GO:0003700">
    <property type="term" value="F:DNA-binding transcription factor activity"/>
    <property type="evidence" value="ECO:0007669"/>
    <property type="project" value="InterPro"/>
</dbReference>
<dbReference type="AlphaFoldDB" id="A0AAP8ME94"/>
<dbReference type="PROSITE" id="PS01124">
    <property type="entry name" value="HTH_ARAC_FAMILY_2"/>
    <property type="match status" value="1"/>
</dbReference>